<dbReference type="EMBL" id="GL945429">
    <property type="protein sequence ID" value="EGO29641.1"/>
    <property type="molecule type" value="Genomic_DNA"/>
</dbReference>
<name>F8NGZ9_SERL9</name>
<dbReference type="AlphaFoldDB" id="F8NGZ9"/>
<sequence>MMKFNKTKRRKNIHGRVDLESLRTLHCRPRTDHAGTTAQYEWTLQQGPY</sequence>
<dbReference type="RefSeq" id="XP_007313883.1">
    <property type="nucleotide sequence ID" value="XM_007313821.1"/>
</dbReference>
<dbReference type="HOGENOM" id="CLU_3143941_0_0_1"/>
<protein>
    <submittedName>
        <fullName evidence="1">Uncharacterized protein</fullName>
    </submittedName>
</protein>
<accession>F8NGZ9</accession>
<dbReference type="Proteomes" id="UP000008064">
    <property type="component" value="Unassembled WGS sequence"/>
</dbReference>
<reference evidence="1" key="1">
    <citation type="submission" date="2011-04" db="EMBL/GenBank/DDBJ databases">
        <title>Evolution of plant cell wall degrading machinery underlies the functional diversity of forest fungi.</title>
        <authorList>
            <consortium name="US DOE Joint Genome Institute (JGI-PGF)"/>
            <person name="Eastwood D.C."/>
            <person name="Floudas D."/>
            <person name="Binder M."/>
            <person name="Majcherczyk A."/>
            <person name="Schneider P."/>
            <person name="Aerts A."/>
            <person name="Asiegbu F.O."/>
            <person name="Baker S.E."/>
            <person name="Barry K."/>
            <person name="Bendiksby M."/>
            <person name="Blumentritt M."/>
            <person name="Coutinho P.M."/>
            <person name="Cullen D."/>
            <person name="Cullen D."/>
            <person name="Gathman A."/>
            <person name="Goodell B."/>
            <person name="Henrissat B."/>
            <person name="Ihrmark K."/>
            <person name="Kauserud H."/>
            <person name="Kohler A."/>
            <person name="LaButti K."/>
            <person name="Lapidus A."/>
            <person name="Lavin J.L."/>
            <person name="Lee Y.-H."/>
            <person name="Lindquist E."/>
            <person name="Lilly W."/>
            <person name="Lucas S."/>
            <person name="Morin E."/>
            <person name="Murat C."/>
            <person name="Oguiza J.A."/>
            <person name="Park J."/>
            <person name="Pisabarro A.G."/>
            <person name="Riley R."/>
            <person name="Rosling A."/>
            <person name="Salamov A."/>
            <person name="Schmidt O."/>
            <person name="Schmutz J."/>
            <person name="Skrede I."/>
            <person name="Stenlid J."/>
            <person name="Wiebenga A."/>
            <person name="Xie X."/>
            <person name="Kues U."/>
            <person name="Hibbett D.S."/>
            <person name="Hoffmeister D."/>
            <person name="Hogberg N."/>
            <person name="Martin F."/>
            <person name="Grigoriev I.V."/>
            <person name="Watkinson S.C."/>
        </authorList>
    </citation>
    <scope>NUCLEOTIDE SEQUENCE</scope>
    <source>
        <strain evidence="1">S7.9</strain>
    </source>
</reference>
<evidence type="ECO:0000313" key="1">
    <source>
        <dbReference type="EMBL" id="EGO29641.1"/>
    </source>
</evidence>
<proteinExistence type="predicted"/>
<dbReference type="KEGG" id="sla:SERLADRAFT_457663"/>
<dbReference type="GeneID" id="18817563"/>
<gene>
    <name evidence="1" type="ORF">SERLADRAFT_457663</name>
</gene>
<organism>
    <name type="scientific">Serpula lacrymans var. lacrymans (strain S7.9)</name>
    <name type="common">Dry rot fungus</name>
    <dbReference type="NCBI Taxonomy" id="578457"/>
    <lineage>
        <taxon>Eukaryota</taxon>
        <taxon>Fungi</taxon>
        <taxon>Dikarya</taxon>
        <taxon>Basidiomycota</taxon>
        <taxon>Agaricomycotina</taxon>
        <taxon>Agaricomycetes</taxon>
        <taxon>Agaricomycetidae</taxon>
        <taxon>Boletales</taxon>
        <taxon>Coniophorineae</taxon>
        <taxon>Serpulaceae</taxon>
        <taxon>Serpula</taxon>
    </lineage>
</organism>